<dbReference type="Gene3D" id="3.30.450.180">
    <property type="match status" value="1"/>
</dbReference>
<dbReference type="SMART" id="SM00530">
    <property type="entry name" value="HTH_XRE"/>
    <property type="match status" value="1"/>
</dbReference>
<dbReference type="PANTHER" id="PTHR35010:SF2">
    <property type="entry name" value="BLL4672 PROTEIN"/>
    <property type="match status" value="1"/>
</dbReference>
<dbReference type="RefSeq" id="WP_184869938.1">
    <property type="nucleotide sequence ID" value="NZ_BAAAWY010000104.1"/>
</dbReference>
<dbReference type="Pfam" id="PF17765">
    <property type="entry name" value="MLTR_LBD"/>
    <property type="match status" value="1"/>
</dbReference>
<accession>A0A7W9KRS5</accession>
<dbReference type="SUPFAM" id="SSF47413">
    <property type="entry name" value="lambda repressor-like DNA-binding domains"/>
    <property type="match status" value="1"/>
</dbReference>
<feature type="domain" description="HTH cro/C1-type" evidence="1">
    <location>
        <begin position="32"/>
        <end position="79"/>
    </location>
</feature>
<evidence type="ECO:0000313" key="2">
    <source>
        <dbReference type="EMBL" id="MBB5897460.1"/>
    </source>
</evidence>
<evidence type="ECO:0000313" key="3">
    <source>
        <dbReference type="Proteomes" id="UP000585638"/>
    </source>
</evidence>
<dbReference type="InterPro" id="IPR001387">
    <property type="entry name" value="Cro/C1-type_HTH"/>
</dbReference>
<dbReference type="AlphaFoldDB" id="A0A7W9KRS5"/>
<dbReference type="InterPro" id="IPR010982">
    <property type="entry name" value="Lambda_DNA-bd_dom_sf"/>
</dbReference>
<sequence>MSELADLLRTRREALQPADVGLPPHGRRRTPGLRREEVAQLAGISTTYYTFLEQGRDVSPSRQILDALARALRLTPAEHDHMRALVHGAREARPPEVLVPGVADLVDRLDPHPAYVSGRHWDVLHANKSARALWTDWPALPPAERNILWWTFADPRARTVLVEWEAEARAQLARFRAAAARHPEDPAYEALLERLRLCSKEVRDWWRRHDVAPLTSGRKILHHPELGRLDLGLLVLQVADDPEQKLVTFRAEPADAARISAVLARGELLDTDAARRAPTSLERLIK</sequence>
<dbReference type="Gene3D" id="1.10.260.40">
    <property type="entry name" value="lambda repressor-like DNA-binding domains"/>
    <property type="match status" value="1"/>
</dbReference>
<dbReference type="InterPro" id="IPR041413">
    <property type="entry name" value="MLTR_LBD"/>
</dbReference>
<dbReference type="PANTHER" id="PTHR35010">
    <property type="entry name" value="BLL4672 PROTEIN-RELATED"/>
    <property type="match status" value="1"/>
</dbReference>
<dbReference type="Proteomes" id="UP000585638">
    <property type="component" value="Unassembled WGS sequence"/>
</dbReference>
<protein>
    <submittedName>
        <fullName evidence="2">Transcriptional regulator with XRE-family HTH domain</fullName>
    </submittedName>
</protein>
<evidence type="ECO:0000259" key="1">
    <source>
        <dbReference type="PROSITE" id="PS50943"/>
    </source>
</evidence>
<organism evidence="2 3">
    <name type="scientific">Kutzneria kofuensis</name>
    <dbReference type="NCBI Taxonomy" id="103725"/>
    <lineage>
        <taxon>Bacteria</taxon>
        <taxon>Bacillati</taxon>
        <taxon>Actinomycetota</taxon>
        <taxon>Actinomycetes</taxon>
        <taxon>Pseudonocardiales</taxon>
        <taxon>Pseudonocardiaceae</taxon>
        <taxon>Kutzneria</taxon>
    </lineage>
</organism>
<dbReference type="GO" id="GO:0003677">
    <property type="term" value="F:DNA binding"/>
    <property type="evidence" value="ECO:0007669"/>
    <property type="project" value="InterPro"/>
</dbReference>
<comment type="caution">
    <text evidence="2">The sequence shown here is derived from an EMBL/GenBank/DDBJ whole genome shotgun (WGS) entry which is preliminary data.</text>
</comment>
<gene>
    <name evidence="2" type="ORF">BJ998_008719</name>
</gene>
<dbReference type="PROSITE" id="PS50943">
    <property type="entry name" value="HTH_CROC1"/>
    <property type="match status" value="1"/>
</dbReference>
<proteinExistence type="predicted"/>
<dbReference type="Pfam" id="PF13560">
    <property type="entry name" value="HTH_31"/>
    <property type="match status" value="1"/>
</dbReference>
<dbReference type="EMBL" id="JACHIR010000003">
    <property type="protein sequence ID" value="MBB5897460.1"/>
    <property type="molecule type" value="Genomic_DNA"/>
</dbReference>
<keyword evidence="3" id="KW-1185">Reference proteome</keyword>
<reference evidence="2 3" key="1">
    <citation type="submission" date="2020-08" db="EMBL/GenBank/DDBJ databases">
        <title>Sequencing the genomes of 1000 actinobacteria strains.</title>
        <authorList>
            <person name="Klenk H.-P."/>
        </authorList>
    </citation>
    <scope>NUCLEOTIDE SEQUENCE [LARGE SCALE GENOMIC DNA]</scope>
    <source>
        <strain evidence="2 3">DSM 43851</strain>
    </source>
</reference>
<dbReference type="CDD" id="cd00093">
    <property type="entry name" value="HTH_XRE"/>
    <property type="match status" value="1"/>
</dbReference>
<name>A0A7W9KRS5_9PSEU</name>